<reference evidence="1" key="1">
    <citation type="submission" date="2023-10" db="EMBL/GenBank/DDBJ databases">
        <title>Genome assembly of Pristionchus species.</title>
        <authorList>
            <person name="Yoshida K."/>
            <person name="Sommer R.J."/>
        </authorList>
    </citation>
    <scope>NUCLEOTIDE SEQUENCE</scope>
    <source>
        <strain evidence="1">RS0144</strain>
    </source>
</reference>
<dbReference type="AlphaFoldDB" id="A0AAV5SK64"/>
<evidence type="ECO:0000313" key="2">
    <source>
        <dbReference type="Proteomes" id="UP001432027"/>
    </source>
</evidence>
<dbReference type="EMBL" id="BTSX01000002">
    <property type="protein sequence ID" value="GMS83314.1"/>
    <property type="molecule type" value="Genomic_DNA"/>
</dbReference>
<name>A0AAV5SK64_9BILA</name>
<sequence>SIIPSGTCHDLFDMCSTLAPICQSSHHNSTMSSLKDLLNTSNVTQIKEILKLIGGDELATSSEEEQEEVKEVIRGLAGLDSEEGEGCGCRDDACASRCERRRRPSCKKCQIFKRKARELVVMVFPATCGSCDNGDNVPAIIKALVRFYTHDCR</sequence>
<feature type="non-terminal residue" evidence="1">
    <location>
        <position position="1"/>
    </location>
</feature>
<keyword evidence="2" id="KW-1185">Reference proteome</keyword>
<organism evidence="1 2">
    <name type="scientific">Pristionchus entomophagus</name>
    <dbReference type="NCBI Taxonomy" id="358040"/>
    <lineage>
        <taxon>Eukaryota</taxon>
        <taxon>Metazoa</taxon>
        <taxon>Ecdysozoa</taxon>
        <taxon>Nematoda</taxon>
        <taxon>Chromadorea</taxon>
        <taxon>Rhabditida</taxon>
        <taxon>Rhabditina</taxon>
        <taxon>Diplogasteromorpha</taxon>
        <taxon>Diplogasteroidea</taxon>
        <taxon>Neodiplogasteridae</taxon>
        <taxon>Pristionchus</taxon>
    </lineage>
</organism>
<proteinExistence type="predicted"/>
<gene>
    <name evidence="1" type="ORF">PENTCL1PPCAC_5489</name>
</gene>
<dbReference type="Proteomes" id="UP001432027">
    <property type="component" value="Unassembled WGS sequence"/>
</dbReference>
<accession>A0AAV5SK64</accession>
<comment type="caution">
    <text evidence="1">The sequence shown here is derived from an EMBL/GenBank/DDBJ whole genome shotgun (WGS) entry which is preliminary data.</text>
</comment>
<protein>
    <submittedName>
        <fullName evidence="1">Uncharacterized protein</fullName>
    </submittedName>
</protein>
<evidence type="ECO:0000313" key="1">
    <source>
        <dbReference type="EMBL" id="GMS83314.1"/>
    </source>
</evidence>